<evidence type="ECO:0000313" key="3">
    <source>
        <dbReference type="EMBL" id="UWP80548.1"/>
    </source>
</evidence>
<proteinExistence type="predicted"/>
<protein>
    <submittedName>
        <fullName evidence="3">DUF1707 and DUF4190 domain-containing protein</fullName>
    </submittedName>
</protein>
<reference evidence="3" key="1">
    <citation type="submission" date="2021-04" db="EMBL/GenBank/DDBJ databases">
        <authorList>
            <person name="Hartkoorn R.C."/>
            <person name="Beaudoing E."/>
            <person name="Hot D."/>
        </authorList>
    </citation>
    <scope>NUCLEOTIDE SEQUENCE</scope>
    <source>
        <strain evidence="3">NRRL B-16292</strain>
    </source>
</reference>
<name>A0ABY5VVN7_9ACTN</name>
<organism evidence="3 4">
    <name type="scientific">Dactylosporangium fulvum</name>
    <dbReference type="NCBI Taxonomy" id="53359"/>
    <lineage>
        <taxon>Bacteria</taxon>
        <taxon>Bacillati</taxon>
        <taxon>Actinomycetota</taxon>
        <taxon>Actinomycetes</taxon>
        <taxon>Micromonosporales</taxon>
        <taxon>Micromonosporaceae</taxon>
        <taxon>Dactylosporangium</taxon>
    </lineage>
</organism>
<gene>
    <name evidence="3" type="ORF">Dfulv_36080</name>
</gene>
<keyword evidence="4" id="KW-1185">Reference proteome</keyword>
<feature type="transmembrane region" description="Helical" evidence="1">
    <location>
        <begin position="128"/>
        <end position="151"/>
    </location>
</feature>
<keyword evidence="1" id="KW-0472">Membrane</keyword>
<dbReference type="RefSeq" id="WP_259858310.1">
    <property type="nucleotide sequence ID" value="NZ_BAAAST010000135.1"/>
</dbReference>
<dbReference type="Proteomes" id="UP001059617">
    <property type="component" value="Chromosome"/>
</dbReference>
<evidence type="ECO:0000259" key="2">
    <source>
        <dbReference type="Pfam" id="PF08044"/>
    </source>
</evidence>
<keyword evidence="1" id="KW-0812">Transmembrane</keyword>
<feature type="transmembrane region" description="Helical" evidence="1">
    <location>
        <begin position="88"/>
        <end position="116"/>
    </location>
</feature>
<sequence>MNERVGNAQRTHVLDLLGKAVQEGYLDLSEFDQRMNIVTSAKTAHELLGQLSDLPPRFHWDPRSLPLPPSAPMTAPHPNARTTTVASLVLAIASIPLAVCYGMGGLFGIAAVVLSIPGLRSANERGKAMTGLVLGCLGIVASIAMFFLLMFTQTTPTTR</sequence>
<dbReference type="EMBL" id="CP073720">
    <property type="protein sequence ID" value="UWP80548.1"/>
    <property type="molecule type" value="Genomic_DNA"/>
</dbReference>
<reference evidence="3" key="2">
    <citation type="submission" date="2022-09" db="EMBL/GenBank/DDBJ databases">
        <title>Biosynthetic gene clusters of Dactylosporangioum fulvum.</title>
        <authorList>
            <person name="Caradec T."/>
        </authorList>
    </citation>
    <scope>NUCLEOTIDE SEQUENCE</scope>
    <source>
        <strain evidence="3">NRRL B-16292</strain>
    </source>
</reference>
<dbReference type="InterPro" id="IPR012551">
    <property type="entry name" value="DUF1707_SHOCT-like"/>
</dbReference>
<evidence type="ECO:0000256" key="1">
    <source>
        <dbReference type="SAM" id="Phobius"/>
    </source>
</evidence>
<accession>A0ABY5VVN7</accession>
<dbReference type="Pfam" id="PF08044">
    <property type="entry name" value="DUF1707"/>
    <property type="match status" value="1"/>
</dbReference>
<feature type="domain" description="DUF1707" evidence="2">
    <location>
        <begin position="4"/>
        <end position="55"/>
    </location>
</feature>
<keyword evidence="1" id="KW-1133">Transmembrane helix</keyword>
<evidence type="ECO:0000313" key="4">
    <source>
        <dbReference type="Proteomes" id="UP001059617"/>
    </source>
</evidence>